<dbReference type="AlphaFoldDB" id="A0A0A8ZP87"/>
<organism evidence="2">
    <name type="scientific">Arundo donax</name>
    <name type="common">Giant reed</name>
    <name type="synonym">Donax arundinaceus</name>
    <dbReference type="NCBI Taxonomy" id="35708"/>
    <lineage>
        <taxon>Eukaryota</taxon>
        <taxon>Viridiplantae</taxon>
        <taxon>Streptophyta</taxon>
        <taxon>Embryophyta</taxon>
        <taxon>Tracheophyta</taxon>
        <taxon>Spermatophyta</taxon>
        <taxon>Magnoliopsida</taxon>
        <taxon>Liliopsida</taxon>
        <taxon>Poales</taxon>
        <taxon>Poaceae</taxon>
        <taxon>PACMAD clade</taxon>
        <taxon>Arundinoideae</taxon>
        <taxon>Arundineae</taxon>
        <taxon>Arundo</taxon>
    </lineage>
</organism>
<accession>A0A0A8ZP87</accession>
<evidence type="ECO:0000256" key="1">
    <source>
        <dbReference type="SAM" id="MobiDB-lite"/>
    </source>
</evidence>
<sequence>MERERGVPVPVPIDPYDDLRRALPAVAVRRRHGPRVQRPRPRPRRRLARPERPQAALPPRLLLHRRRAPVNALQR</sequence>
<proteinExistence type="predicted"/>
<protein>
    <submittedName>
        <fullName evidence="2">Uncharacterized protein</fullName>
    </submittedName>
</protein>
<feature type="compositionally biased region" description="Basic residues" evidence="1">
    <location>
        <begin position="28"/>
        <end position="47"/>
    </location>
</feature>
<reference evidence="2" key="1">
    <citation type="submission" date="2014-09" db="EMBL/GenBank/DDBJ databases">
        <authorList>
            <person name="Magalhaes I.L.F."/>
            <person name="Oliveira U."/>
            <person name="Santos F.R."/>
            <person name="Vidigal T.H.D.A."/>
            <person name="Brescovit A.D."/>
            <person name="Santos A.J."/>
        </authorList>
    </citation>
    <scope>NUCLEOTIDE SEQUENCE</scope>
    <source>
        <tissue evidence="2">Shoot tissue taken approximately 20 cm above the soil surface</tissue>
    </source>
</reference>
<name>A0A0A8ZP87_ARUDO</name>
<dbReference type="EMBL" id="GBRH01261268">
    <property type="protein sequence ID" value="JAD36627.1"/>
    <property type="molecule type" value="Transcribed_RNA"/>
</dbReference>
<feature type="region of interest" description="Disordered" evidence="1">
    <location>
        <begin position="25"/>
        <end position="75"/>
    </location>
</feature>
<evidence type="ECO:0000313" key="2">
    <source>
        <dbReference type="EMBL" id="JAD36627.1"/>
    </source>
</evidence>
<reference evidence="2" key="2">
    <citation type="journal article" date="2015" name="Data Brief">
        <title>Shoot transcriptome of the giant reed, Arundo donax.</title>
        <authorList>
            <person name="Barrero R.A."/>
            <person name="Guerrero F.D."/>
            <person name="Moolhuijzen P."/>
            <person name="Goolsby J.A."/>
            <person name="Tidwell J."/>
            <person name="Bellgard S.E."/>
            <person name="Bellgard M.I."/>
        </authorList>
    </citation>
    <scope>NUCLEOTIDE SEQUENCE</scope>
    <source>
        <tissue evidence="2">Shoot tissue taken approximately 20 cm above the soil surface</tissue>
    </source>
</reference>